<dbReference type="Pfam" id="PF13424">
    <property type="entry name" value="TPR_12"/>
    <property type="match status" value="3"/>
</dbReference>
<keyword evidence="2" id="KW-0677">Repeat</keyword>
<evidence type="ECO:0000256" key="1">
    <source>
        <dbReference type="ARBA" id="ARBA00022574"/>
    </source>
</evidence>
<keyword evidence="1 3" id="KW-0853">WD repeat</keyword>
<evidence type="ECO:0000313" key="6">
    <source>
        <dbReference type="Proteomes" id="UP000191672"/>
    </source>
</evidence>
<dbReference type="PROSITE" id="PS00678">
    <property type="entry name" value="WD_REPEATS_1"/>
    <property type="match status" value="5"/>
</dbReference>
<dbReference type="Gene3D" id="2.130.10.10">
    <property type="entry name" value="YVTN repeat-like/Quinoprotein amine dehydrogenase"/>
    <property type="match status" value="3"/>
</dbReference>
<accession>A0A1V6PKG8</accession>
<evidence type="ECO:0000259" key="4">
    <source>
        <dbReference type="PROSITE" id="PS50837"/>
    </source>
</evidence>
<dbReference type="PANTHER" id="PTHR46082">
    <property type="entry name" value="ATP/GTP-BINDING PROTEIN-RELATED"/>
    <property type="match status" value="1"/>
</dbReference>
<dbReference type="SMART" id="SM00320">
    <property type="entry name" value="WD40"/>
    <property type="match status" value="7"/>
</dbReference>
<dbReference type="InterPro" id="IPR007111">
    <property type="entry name" value="NACHT_NTPase"/>
</dbReference>
<dbReference type="InterPro" id="IPR056681">
    <property type="entry name" value="DUF7779"/>
</dbReference>
<dbReference type="CDD" id="cd00200">
    <property type="entry name" value="WD40"/>
    <property type="match status" value="1"/>
</dbReference>
<feature type="repeat" description="WD" evidence="3">
    <location>
        <begin position="1701"/>
        <end position="1742"/>
    </location>
</feature>
<reference evidence="6" key="1">
    <citation type="journal article" date="2017" name="Nat. Microbiol.">
        <title>Global analysis of biosynthetic gene clusters reveals vast potential of secondary metabolite production in Penicillium species.</title>
        <authorList>
            <person name="Nielsen J.C."/>
            <person name="Grijseels S."/>
            <person name="Prigent S."/>
            <person name="Ji B."/>
            <person name="Dainat J."/>
            <person name="Nielsen K.F."/>
            <person name="Frisvad J.C."/>
            <person name="Workman M."/>
            <person name="Nielsen J."/>
        </authorList>
    </citation>
    <scope>NUCLEOTIDE SEQUENCE [LARGE SCALE GENOMIC DNA]</scope>
    <source>
        <strain evidence="6">IBT 31811</strain>
    </source>
</reference>
<evidence type="ECO:0000256" key="3">
    <source>
        <dbReference type="PROSITE-ProRule" id="PRU00221"/>
    </source>
</evidence>
<dbReference type="InterPro" id="IPR019775">
    <property type="entry name" value="WD40_repeat_CS"/>
</dbReference>
<dbReference type="InterPro" id="IPR015943">
    <property type="entry name" value="WD40/YVTN_repeat-like_dom_sf"/>
</dbReference>
<feature type="repeat" description="WD" evidence="3">
    <location>
        <begin position="1875"/>
        <end position="1916"/>
    </location>
</feature>
<dbReference type="NCBIfam" id="NF040586">
    <property type="entry name" value="FxSxx_TPR"/>
    <property type="match status" value="1"/>
</dbReference>
<dbReference type="InterPro" id="IPR027417">
    <property type="entry name" value="P-loop_NTPase"/>
</dbReference>
<dbReference type="InterPro" id="IPR011990">
    <property type="entry name" value="TPR-like_helical_dom_sf"/>
</dbReference>
<dbReference type="Pfam" id="PF00400">
    <property type="entry name" value="WD40"/>
    <property type="match status" value="7"/>
</dbReference>
<feature type="repeat" description="WD" evidence="3">
    <location>
        <begin position="1959"/>
        <end position="2000"/>
    </location>
</feature>
<dbReference type="PRINTS" id="PR00320">
    <property type="entry name" value="GPROTEINBRPT"/>
</dbReference>
<evidence type="ECO:0000313" key="5">
    <source>
        <dbReference type="EMBL" id="OQD77373.1"/>
    </source>
</evidence>
<dbReference type="PANTHER" id="PTHR46082:SF6">
    <property type="entry name" value="AAA+ ATPASE DOMAIN-CONTAINING PROTEIN-RELATED"/>
    <property type="match status" value="1"/>
</dbReference>
<dbReference type="InterPro" id="IPR001680">
    <property type="entry name" value="WD40_rpt"/>
</dbReference>
<keyword evidence="6" id="KW-1185">Reference proteome</keyword>
<dbReference type="Pfam" id="PF24883">
    <property type="entry name" value="NPHP3_N"/>
    <property type="match status" value="1"/>
</dbReference>
<feature type="domain" description="NACHT" evidence="4">
    <location>
        <begin position="1221"/>
        <end position="1368"/>
    </location>
</feature>
<dbReference type="SUPFAM" id="SSF50978">
    <property type="entry name" value="WD40 repeat-like"/>
    <property type="match status" value="1"/>
</dbReference>
<feature type="repeat" description="WD" evidence="3">
    <location>
        <begin position="1791"/>
        <end position="1832"/>
    </location>
</feature>
<organism evidence="5 6">
    <name type="scientific">Penicillium antarcticum</name>
    <dbReference type="NCBI Taxonomy" id="416450"/>
    <lineage>
        <taxon>Eukaryota</taxon>
        <taxon>Fungi</taxon>
        <taxon>Dikarya</taxon>
        <taxon>Ascomycota</taxon>
        <taxon>Pezizomycotina</taxon>
        <taxon>Eurotiomycetes</taxon>
        <taxon>Eurotiomycetidae</taxon>
        <taxon>Eurotiales</taxon>
        <taxon>Aspergillaceae</taxon>
        <taxon>Penicillium</taxon>
    </lineage>
</organism>
<proteinExistence type="predicted"/>
<gene>
    <name evidence="5" type="ORF">PENANT_c109G09696</name>
</gene>
<evidence type="ECO:0000256" key="2">
    <source>
        <dbReference type="ARBA" id="ARBA00022737"/>
    </source>
</evidence>
<dbReference type="InterPro" id="IPR036322">
    <property type="entry name" value="WD40_repeat_dom_sf"/>
</dbReference>
<feature type="repeat" description="WD" evidence="3">
    <location>
        <begin position="1743"/>
        <end position="1784"/>
    </location>
</feature>
<sequence>MASTSHSGVNYGSQVGINYGTFMADFHLPPERAETPPSPLSTVPFARDPDFVRRDKLLNQIYSKNSVAGSRIALIGLGGVGKSQLAIEYSYQVRSRSPATWVFWVHASNEARFEQSFRDIADRVKIPGRQDAKVDIFKLVENWLRDEKIGNWVCILDNVDDDQLLCSIPVAGKRDPLRGPTNASAKPLLAYIPTSQTGSIIITSRTREVALKIVDHKGIVEVKPMEKSEALELLQRKLEQPGESQESQQLVNELEFMPLAIVQAACYIRIRAPRYLISQYLKDFQRSDREAVKLLKKEAGHIYRDWEAKNSILVTWQMSFNYLRQTKQSAVELLSLMSFFDRQGIPEKLIRHQPKANYISSSELPSDWSDGAISESDLGPDFEDDLATLRDYSFISVNENSTSFTMHRLVQLTTRAWLKSHRQIDQWRDKFISILYDEFPTGEYENWERCRPLFPHVKSAMSQRPTSPQSLQQWATLLYRGAWYASQSGNIVDVRQLAAKSREQRMILFDENQEDVLDSTDMLATAYWLEGQWEKAEQLQVQMMKTRKTKLGKNHPDTLNSMTNLASTYRNQGRWEEAEQLHMQVMRARKTIFGEDHPDTLNNMANLATTYRNQGRWEEAEQLQVQVMKTRKTIFGKDHPDTLTSIANIASTYRNQGRWEEAEQLEVQVLKTRKTKLGEDYPDTLNSMANLASTFWNQGRWEEAEQLQVQVMKTRKTKLGEGHPDTLNSMANLAATYWSQGRWEEAEQLEVQVMRTSKTKLGEDHPDTLNSMANLASTFLNQGRWEEAEQLQLQVMKTRKTKLGEGHPYTLNSMANLAATFWSQGRLDEAENLFMQVMKTSKTKLGEDHPDTLNSMANLAVTWKSSAHDAEATKLLRVCLSKQKQTLGPHKDIENAEAQINQAEDQKDGTNIARPPPSSQPAIQLLQSIETFQSKDLWQAAYDQLDEKQQQILLRTQSSPESKDKKAGSRELIDEIIHVTELQYEAYQQKSDNTLRKTSRKIIDALLSYKDIISTVAGLDPTQHAASAWAVVSLGLKIPQNHHDARNALFESSEYLADVITQCAFIEQRFKLDSDSDIRGHVETAIIKLYKAILIYSGQIRNSQEHGVGRNLSDCFTAITGHPLTELKTLVEKERDNLRRWTELGGYLRHEKEAEYILLKIEELSESLKLLLEQSSLMHLHVVEGALYDSHVHEHEDFCLPGTRTELLTRITDWVKSDDKFVFWLNGMAGTGKSTIARTVAQGFKEQGLLGASFFFKRGEAERGTVSYLITSIVGQLVTRHRQLVPEVLSAIKTDPRITSKFLRDQFHQLLYQPLLKLQPDQSTTIVVVIDALDECDGDDNIKLVLHLLFRLQEIQSVRLRVVLTSRPELPIRLGFMKEDNYQDLVLHELPAPVIEHDIRVFLEYKLSAIQREHSLPSDWPGNKRLEQLVQMALPLFIFAATLCRFVGDEDWFPEERLTAVLQDEATKSTSDMDRTYLPVLRQLLIAKNKKDFERLLQEFQDVIGVIVLLAVPLSVVTLAQFTGMPENKIVNRLKRFHSVLSVPADLEAPCQDIDPQVMQQRLPAGLQYSCCYWVHHLKQSQGGIPESEILSFLQKRLLHWLEVLALIGKVSEAAGMIKILESSIRKKDNPALSGFLYDARRFTLQNSYIAGIAPLQLYCSGLAFAPAQSVIKETFLSELSKQIQLLPAVMDSWSTTLQTLEGHSDWVRSVAFSPDGLTLASGSDDHTIKLWDMATGTIRQTLEGHSKWVRSVAFSPDGLTLASGSDDHTIKLWDPATGTDPATCTKWQTLEGHSTWVSSVAFSPDGLTLVSGSEDNTIKLWDTATGTQRQTLEGLSSLVSSVAFSPDGVTLASGLGDHTIKLWDTVTGTQRQTLEGHSHVVNSVAFSPDGLILASGSSDNTIKLWDTATGTQRQTLEGHSGWVCSVAFSPDGLTLASGSDDRTIKLWDTATGTQRRTLEGHSNWASSIAFSPDGLTLTSGSEDNTIKLWDTATGTQLEGHSHVVNSGAFSPDGLTPTLEKGLDDCQISLSNNWVSLGGENVLWLPAEYRSFVCQAVKDATLALGYADGRVLVTRFLTHII</sequence>
<dbReference type="InterPro" id="IPR056884">
    <property type="entry name" value="NPHP3-like_N"/>
</dbReference>
<dbReference type="SUPFAM" id="SSF52540">
    <property type="entry name" value="P-loop containing nucleoside triphosphate hydrolases"/>
    <property type="match status" value="2"/>
</dbReference>
<dbReference type="Pfam" id="PF13374">
    <property type="entry name" value="TPR_10"/>
    <property type="match status" value="3"/>
</dbReference>
<dbReference type="STRING" id="416450.A0A1V6PKG8"/>
<dbReference type="Gene3D" id="1.25.40.10">
    <property type="entry name" value="Tetratricopeptide repeat domain"/>
    <property type="match status" value="3"/>
</dbReference>
<dbReference type="EMBL" id="MDYN01000109">
    <property type="protein sequence ID" value="OQD77373.1"/>
    <property type="molecule type" value="Genomic_DNA"/>
</dbReference>
<dbReference type="Gene3D" id="3.40.50.300">
    <property type="entry name" value="P-loop containing nucleotide triphosphate hydrolases"/>
    <property type="match status" value="2"/>
</dbReference>
<dbReference type="Proteomes" id="UP000191672">
    <property type="component" value="Unassembled WGS sequence"/>
</dbReference>
<feature type="repeat" description="WD" evidence="3">
    <location>
        <begin position="1833"/>
        <end position="1874"/>
    </location>
</feature>
<name>A0A1V6PKG8_9EURO</name>
<dbReference type="PROSITE" id="PS50837">
    <property type="entry name" value="NACHT"/>
    <property type="match status" value="1"/>
</dbReference>
<dbReference type="SUPFAM" id="SSF48452">
    <property type="entry name" value="TPR-like"/>
    <property type="match status" value="2"/>
</dbReference>
<dbReference type="PRINTS" id="PR00381">
    <property type="entry name" value="KINESINLIGHT"/>
</dbReference>
<comment type="caution">
    <text evidence="5">The sequence shown here is derived from an EMBL/GenBank/DDBJ whole genome shotgun (WGS) entry which is preliminary data.</text>
</comment>
<dbReference type="PROSITE" id="PS50082">
    <property type="entry name" value="WD_REPEATS_2"/>
    <property type="match status" value="7"/>
</dbReference>
<dbReference type="InterPro" id="IPR020472">
    <property type="entry name" value="WD40_PAC1"/>
</dbReference>
<dbReference type="InterPro" id="IPR053137">
    <property type="entry name" value="NLR-like"/>
</dbReference>
<protein>
    <recommendedName>
        <fullName evidence="4">NACHT domain-containing protein</fullName>
    </recommendedName>
</protein>
<feature type="repeat" description="WD" evidence="3">
    <location>
        <begin position="1917"/>
        <end position="1958"/>
    </location>
</feature>
<dbReference type="Pfam" id="PF25000">
    <property type="entry name" value="DUF7779"/>
    <property type="match status" value="1"/>
</dbReference>
<dbReference type="PROSITE" id="PS50294">
    <property type="entry name" value="WD_REPEATS_REGION"/>
    <property type="match status" value="7"/>
</dbReference>